<organism evidence="3 4">
    <name type="scientific">Microbispora rosea</name>
    <dbReference type="NCBI Taxonomy" id="58117"/>
    <lineage>
        <taxon>Bacteria</taxon>
        <taxon>Bacillati</taxon>
        <taxon>Actinomycetota</taxon>
        <taxon>Actinomycetes</taxon>
        <taxon>Streptosporangiales</taxon>
        <taxon>Streptosporangiaceae</taxon>
        <taxon>Microbispora</taxon>
    </lineage>
</organism>
<dbReference type="Pfam" id="PF03779">
    <property type="entry name" value="SPW"/>
    <property type="match status" value="1"/>
</dbReference>
<accession>A0A1N6XIU0</accession>
<dbReference type="RefSeq" id="WP_051761727.1">
    <property type="nucleotide sequence ID" value="NZ_CP192071.1"/>
</dbReference>
<keyword evidence="1" id="KW-0812">Transmembrane</keyword>
<feature type="transmembrane region" description="Helical" evidence="1">
    <location>
        <begin position="35"/>
        <end position="55"/>
    </location>
</feature>
<keyword evidence="4" id="KW-1185">Reference proteome</keyword>
<dbReference type="OrthoDB" id="3638638at2"/>
<feature type="transmembrane region" description="Helical" evidence="1">
    <location>
        <begin position="62"/>
        <end position="80"/>
    </location>
</feature>
<dbReference type="EMBL" id="FTNI01000005">
    <property type="protein sequence ID" value="SIR02278.1"/>
    <property type="molecule type" value="Genomic_DNA"/>
</dbReference>
<dbReference type="InterPro" id="IPR005530">
    <property type="entry name" value="SPW"/>
</dbReference>
<dbReference type="AlphaFoldDB" id="A0A1N6XIU0"/>
<feature type="transmembrane region" description="Helical" evidence="1">
    <location>
        <begin position="116"/>
        <end position="139"/>
    </location>
</feature>
<protein>
    <submittedName>
        <fullName evidence="3">SPW repeat-containing protein</fullName>
    </submittedName>
</protein>
<evidence type="ECO:0000259" key="2">
    <source>
        <dbReference type="Pfam" id="PF03779"/>
    </source>
</evidence>
<reference evidence="4" key="1">
    <citation type="submission" date="2017-01" db="EMBL/GenBank/DDBJ databases">
        <authorList>
            <person name="Varghese N."/>
            <person name="Submissions S."/>
        </authorList>
    </citation>
    <scope>NUCLEOTIDE SEQUENCE [LARGE SCALE GENOMIC DNA]</scope>
    <source>
        <strain evidence="4">ATCC 12950</strain>
    </source>
</reference>
<name>A0A1N6XIU0_9ACTN</name>
<evidence type="ECO:0000313" key="3">
    <source>
        <dbReference type="EMBL" id="SIR02278.1"/>
    </source>
</evidence>
<gene>
    <name evidence="3" type="ORF">SAMN05421833_105169</name>
</gene>
<keyword evidence="1" id="KW-0472">Membrane</keyword>
<sequence length="155" mass="16563">MVGPTGLERHPDVSELRQTYDRAGSTAPAQVLEGLAFLAGLYLALSPWIVGFFGFRGMTVNNLITGLVISALALGLASAYGRTYGMGWLLPLLGVWAIVSPFVLRAGREATATTIWNNVAIGIVTVALGAAALAMAQVFRRHERGERSAHRLGNW</sequence>
<proteinExistence type="predicted"/>
<dbReference type="Proteomes" id="UP000186096">
    <property type="component" value="Unassembled WGS sequence"/>
</dbReference>
<feature type="transmembrane region" description="Helical" evidence="1">
    <location>
        <begin position="86"/>
        <end position="104"/>
    </location>
</feature>
<dbReference type="GeneID" id="97496344"/>
<evidence type="ECO:0000256" key="1">
    <source>
        <dbReference type="SAM" id="Phobius"/>
    </source>
</evidence>
<keyword evidence="1" id="KW-1133">Transmembrane helix</keyword>
<feature type="domain" description="SPW repeat-containing integral membrane" evidence="2">
    <location>
        <begin position="33"/>
        <end position="130"/>
    </location>
</feature>
<evidence type="ECO:0000313" key="4">
    <source>
        <dbReference type="Proteomes" id="UP000186096"/>
    </source>
</evidence>